<dbReference type="Proteomes" id="UP000266067">
    <property type="component" value="Unassembled WGS sequence"/>
</dbReference>
<evidence type="ECO:0000313" key="3">
    <source>
        <dbReference type="Proteomes" id="UP000266067"/>
    </source>
</evidence>
<sequence length="61" mass="7067">MTYMILTLILVGFILLFWLYNLMYNCFSRSFCILKNRNSGSITIKDASIICVTTIKKGKNH</sequence>
<keyword evidence="1" id="KW-0472">Membrane</keyword>
<proteinExistence type="predicted"/>
<reference evidence="2 3" key="1">
    <citation type="submission" date="2018-08" db="EMBL/GenBank/DDBJ databases">
        <title>Proposal of Muricauda 72 sp.nov. and Muricauda NH166 sp.nov., isolated from seawater.</title>
        <authorList>
            <person name="Cheng H."/>
            <person name="Wu Y.-H."/>
            <person name="Guo L.-L."/>
            <person name="Xu X.-W."/>
        </authorList>
    </citation>
    <scope>NUCLEOTIDE SEQUENCE [LARGE SCALE GENOMIC DNA]</scope>
    <source>
        <strain evidence="2 3">KCTC 22173</strain>
    </source>
</reference>
<gene>
    <name evidence="2" type="ORF">D2V08_06140</name>
</gene>
<protein>
    <submittedName>
        <fullName evidence="2">Uncharacterized protein</fullName>
    </submittedName>
</protein>
<keyword evidence="3" id="KW-1185">Reference proteome</keyword>
<dbReference type="EMBL" id="QXFH01000070">
    <property type="protein sequence ID" value="RIV34943.1"/>
    <property type="molecule type" value="Genomic_DNA"/>
</dbReference>
<organism evidence="2 3">
    <name type="scientific">Flagellimonas lutimaris</name>
    <dbReference type="NCBI Taxonomy" id="475082"/>
    <lineage>
        <taxon>Bacteria</taxon>
        <taxon>Pseudomonadati</taxon>
        <taxon>Bacteroidota</taxon>
        <taxon>Flavobacteriia</taxon>
        <taxon>Flavobacteriales</taxon>
        <taxon>Flavobacteriaceae</taxon>
        <taxon>Flagellimonas</taxon>
    </lineage>
</organism>
<evidence type="ECO:0000313" key="2">
    <source>
        <dbReference type="EMBL" id="RIV34943.1"/>
    </source>
</evidence>
<evidence type="ECO:0000256" key="1">
    <source>
        <dbReference type="SAM" id="Phobius"/>
    </source>
</evidence>
<feature type="transmembrane region" description="Helical" evidence="1">
    <location>
        <begin position="6"/>
        <end position="27"/>
    </location>
</feature>
<comment type="caution">
    <text evidence="2">The sequence shown here is derived from an EMBL/GenBank/DDBJ whole genome shotgun (WGS) entry which is preliminary data.</text>
</comment>
<accession>A0A3A1N7Z4</accession>
<keyword evidence="1" id="KW-1133">Transmembrane helix</keyword>
<keyword evidence="1" id="KW-0812">Transmembrane</keyword>
<dbReference type="AlphaFoldDB" id="A0A3A1N7Z4"/>
<name>A0A3A1N7Z4_9FLAO</name>